<dbReference type="InterPro" id="IPR024956">
    <property type="entry name" value="tRNAHis_GuaTrfase_cat"/>
</dbReference>
<gene>
    <name evidence="2" type="ORF">UFOVP1290_517</name>
</gene>
<dbReference type="PANTHER" id="PTHR12729:SF1">
    <property type="entry name" value="TRNAHIS GUANYLYLTRANSFERASE CATALYTIC DOMAIN-CONTAINING PROTEIN"/>
    <property type="match status" value="1"/>
</dbReference>
<dbReference type="Pfam" id="PF04446">
    <property type="entry name" value="Thg1"/>
    <property type="match status" value="1"/>
</dbReference>
<name>A0A6J5RRT2_9CAUD</name>
<sequence>MAQKLKDRIDSYTESSDYKILNKLPIIITINGRAFSKLTSLIEKPYCTKFAEGMLSTTLKLCSEIDGAIFGYQHNDEITIIARNDQSQDTEPWYDNKIQKICSVTASIATSHFKNYIQSTEINIIGDPIFTSHVSVTPNIIEAINTIIYKQQQNFHTSIQFACLYELLKKYDKYTIKEMIGGLSVDEKIDLLNQECEIDFNQYHHSFRRGSACYKVPKIAESGTVKNKWVINTELPIFTKDQSFLSNIFKNGCDIFRKENL</sequence>
<accession>A0A6J5RRT2</accession>
<protein>
    <submittedName>
        <fullName evidence="2">COG4021 Uncharacterized conserved protein</fullName>
    </submittedName>
</protein>
<dbReference type="InterPro" id="IPR038469">
    <property type="entry name" value="tRNAHis_GuaTrfase_Thg1_sf"/>
</dbReference>
<evidence type="ECO:0000313" key="2">
    <source>
        <dbReference type="EMBL" id="CAB4196997.1"/>
    </source>
</evidence>
<dbReference type="GO" id="GO:0006400">
    <property type="term" value="P:tRNA modification"/>
    <property type="evidence" value="ECO:0007669"/>
    <property type="project" value="InterPro"/>
</dbReference>
<dbReference type="GO" id="GO:0000287">
    <property type="term" value="F:magnesium ion binding"/>
    <property type="evidence" value="ECO:0007669"/>
    <property type="project" value="InterPro"/>
</dbReference>
<dbReference type="InterPro" id="IPR007537">
    <property type="entry name" value="tRNAHis_GuaTrfase_Thg1"/>
</dbReference>
<feature type="domain" description="tRNAHis guanylyltransferase catalytic" evidence="1">
    <location>
        <begin position="14"/>
        <end position="135"/>
    </location>
</feature>
<dbReference type="PANTHER" id="PTHR12729">
    <property type="entry name" value="TRNA(HIS) GUANYLYLTRANSFERASE-RELATED"/>
    <property type="match status" value="1"/>
</dbReference>
<proteinExistence type="predicted"/>
<dbReference type="EMBL" id="LR797252">
    <property type="protein sequence ID" value="CAB4196997.1"/>
    <property type="molecule type" value="Genomic_DNA"/>
</dbReference>
<reference evidence="2" key="1">
    <citation type="submission" date="2020-05" db="EMBL/GenBank/DDBJ databases">
        <authorList>
            <person name="Chiriac C."/>
            <person name="Salcher M."/>
            <person name="Ghai R."/>
            <person name="Kavagutti S V."/>
        </authorList>
    </citation>
    <scope>NUCLEOTIDE SEQUENCE</scope>
</reference>
<evidence type="ECO:0000259" key="1">
    <source>
        <dbReference type="Pfam" id="PF04446"/>
    </source>
</evidence>
<dbReference type="Gene3D" id="3.30.70.3000">
    <property type="match status" value="1"/>
</dbReference>
<organism evidence="2">
    <name type="scientific">uncultured Caudovirales phage</name>
    <dbReference type="NCBI Taxonomy" id="2100421"/>
    <lineage>
        <taxon>Viruses</taxon>
        <taxon>Duplodnaviria</taxon>
        <taxon>Heunggongvirae</taxon>
        <taxon>Uroviricota</taxon>
        <taxon>Caudoviricetes</taxon>
        <taxon>Peduoviridae</taxon>
        <taxon>Maltschvirus</taxon>
        <taxon>Maltschvirus maltsch</taxon>
    </lineage>
</organism>
<dbReference type="GO" id="GO:0008193">
    <property type="term" value="F:tRNA guanylyltransferase activity"/>
    <property type="evidence" value="ECO:0007669"/>
    <property type="project" value="InterPro"/>
</dbReference>